<feature type="region of interest" description="Disordered" evidence="1">
    <location>
        <begin position="66"/>
        <end position="87"/>
    </location>
</feature>
<accession>A0A2C5ZHM6</accession>
<name>A0A2C5ZHM6_9HYPO</name>
<organism evidence="2 3">
    <name type="scientific">Ophiocordyceps australis</name>
    <dbReference type="NCBI Taxonomy" id="1399860"/>
    <lineage>
        <taxon>Eukaryota</taxon>
        <taxon>Fungi</taxon>
        <taxon>Dikarya</taxon>
        <taxon>Ascomycota</taxon>
        <taxon>Pezizomycotina</taxon>
        <taxon>Sordariomycetes</taxon>
        <taxon>Hypocreomycetidae</taxon>
        <taxon>Hypocreales</taxon>
        <taxon>Ophiocordycipitaceae</taxon>
        <taxon>Ophiocordyceps</taxon>
    </lineage>
</organism>
<dbReference type="InterPro" id="IPR046591">
    <property type="entry name" value="DUF6649"/>
</dbReference>
<keyword evidence="3" id="KW-1185">Reference proteome</keyword>
<dbReference type="EMBL" id="NJEU01000204">
    <property type="protein sequence ID" value="PHH78924.1"/>
    <property type="molecule type" value="Genomic_DNA"/>
</dbReference>
<feature type="region of interest" description="Disordered" evidence="1">
    <location>
        <begin position="181"/>
        <end position="222"/>
    </location>
</feature>
<sequence length="222" mass="24287">MVQRVVNAAWAHGTGTAPDATSMDMDVDAAAGRKRKAESQDNERLSKRLSLLNLERNGSKLYVHVETPSSSCAPSNAAPPPQQADNQDVMQLDDTGHKVYIYNLDDELSSSDGDSDDGKLAFLPDIEKHLRSQRIPPHILANPQGELAGMQIVLYSDPRSLSVPEEHDGVRKAIIEARRRARDRYCQPGASSAQQPQPSISEAPPAPPVHLDDNDYDAMDID</sequence>
<protein>
    <submittedName>
        <fullName evidence="2">Uncharacterized protein</fullName>
    </submittedName>
</protein>
<evidence type="ECO:0000313" key="3">
    <source>
        <dbReference type="Proteomes" id="UP000224854"/>
    </source>
</evidence>
<dbReference type="OrthoDB" id="5345504at2759"/>
<evidence type="ECO:0000256" key="1">
    <source>
        <dbReference type="SAM" id="MobiDB-lite"/>
    </source>
</evidence>
<proteinExistence type="predicted"/>
<reference evidence="2 3" key="1">
    <citation type="submission" date="2017-06" db="EMBL/GenBank/DDBJ databases">
        <title>Ant-infecting Ophiocordyceps genomes reveal a high diversity of potential behavioral manipulation genes and a possible major role for enterotoxins.</title>
        <authorList>
            <person name="De Bekker C."/>
            <person name="Evans H.C."/>
            <person name="Brachmann A."/>
            <person name="Hughes D.P."/>
        </authorList>
    </citation>
    <scope>NUCLEOTIDE SEQUENCE [LARGE SCALE GENOMIC DNA]</scope>
    <source>
        <strain evidence="2 3">1348a</strain>
    </source>
</reference>
<dbReference type="Proteomes" id="UP000224854">
    <property type="component" value="Unassembled WGS sequence"/>
</dbReference>
<dbReference type="AlphaFoldDB" id="A0A2C5ZHM6"/>
<dbReference type="Pfam" id="PF20354">
    <property type="entry name" value="DUF6649"/>
    <property type="match status" value="1"/>
</dbReference>
<feature type="compositionally biased region" description="Low complexity" evidence="1">
    <location>
        <begin position="187"/>
        <end position="203"/>
    </location>
</feature>
<gene>
    <name evidence="2" type="ORF">CDD82_2752</name>
</gene>
<evidence type="ECO:0000313" key="2">
    <source>
        <dbReference type="EMBL" id="PHH78924.1"/>
    </source>
</evidence>
<comment type="caution">
    <text evidence="2">The sequence shown here is derived from an EMBL/GenBank/DDBJ whole genome shotgun (WGS) entry which is preliminary data.</text>
</comment>